<evidence type="ECO:0000256" key="1">
    <source>
        <dbReference type="SAM" id="SignalP"/>
    </source>
</evidence>
<feature type="signal peptide" evidence="1">
    <location>
        <begin position="1"/>
        <end position="19"/>
    </location>
</feature>
<protein>
    <recommendedName>
        <fullName evidence="4">Lipoprotein</fullName>
    </recommendedName>
</protein>
<evidence type="ECO:0008006" key="4">
    <source>
        <dbReference type="Google" id="ProtNLM"/>
    </source>
</evidence>
<keyword evidence="1" id="KW-0732">Signal</keyword>
<name>A0A427BT20_9FLAO</name>
<comment type="caution">
    <text evidence="2">The sequence shown here is derived from an EMBL/GenBank/DDBJ whole genome shotgun (WGS) entry which is preliminary data.</text>
</comment>
<evidence type="ECO:0000313" key="3">
    <source>
        <dbReference type="Proteomes" id="UP000267844"/>
    </source>
</evidence>
<organism evidence="2 3">
    <name type="scientific">Empedobacter falsenii</name>
    <dbReference type="NCBI Taxonomy" id="343874"/>
    <lineage>
        <taxon>Bacteria</taxon>
        <taxon>Pseudomonadati</taxon>
        <taxon>Bacteroidota</taxon>
        <taxon>Flavobacteriia</taxon>
        <taxon>Flavobacteriales</taxon>
        <taxon>Weeksellaceae</taxon>
        <taxon>Empedobacter</taxon>
    </lineage>
</organism>
<sequence length="201" mass="21899">MKKFTLLSLTLLLTTSSFISSCSNDDDSFKKNEIINKEFSTSTFVDKISNGSVSLLSEKSISLNKNISNKNNQNEYDNNGVEIILKNANNTIVKVTTFKNLKNENQFLSIVENQDQKKYIEYVQNIDSNGNVLNYNLLEKSDNIIQSRDGRSWWQCMGDGFQNRDFATTVGILGAAGGAGCVACGIAGGAIVGVLALGCLG</sequence>
<reference evidence="2 3" key="1">
    <citation type="submission" date="2018-10" db="EMBL/GenBank/DDBJ databases">
        <title>Transmission dynamics of multidrug resistant bacteria on intensive care unit surfaces.</title>
        <authorList>
            <person name="D'Souza A.W."/>
            <person name="Potter R.F."/>
            <person name="Wallace M."/>
            <person name="Shupe A."/>
            <person name="Patel S."/>
            <person name="Sun S."/>
            <person name="Gul D."/>
            <person name="Kwon J.H."/>
            <person name="Andleeb S."/>
            <person name="Burnham C.-A.D."/>
            <person name="Dantas G."/>
        </authorList>
    </citation>
    <scope>NUCLEOTIDE SEQUENCE [LARGE SCALE GENOMIC DNA]</scope>
    <source>
        <strain evidence="2 3">WF_348</strain>
    </source>
</reference>
<gene>
    <name evidence="2" type="ORF">EGI89_01715</name>
</gene>
<dbReference type="AlphaFoldDB" id="A0A427BT20"/>
<evidence type="ECO:0000313" key="2">
    <source>
        <dbReference type="EMBL" id="RRT94109.1"/>
    </source>
</evidence>
<proteinExistence type="predicted"/>
<dbReference type="RefSeq" id="WP_125348913.1">
    <property type="nucleotide sequence ID" value="NZ_RHPN01000002.1"/>
</dbReference>
<dbReference type="EMBL" id="RHPO01000002">
    <property type="protein sequence ID" value="RRT94109.1"/>
    <property type="molecule type" value="Genomic_DNA"/>
</dbReference>
<feature type="chain" id="PRO_5019577359" description="Lipoprotein" evidence="1">
    <location>
        <begin position="20"/>
        <end position="201"/>
    </location>
</feature>
<dbReference type="Proteomes" id="UP000267844">
    <property type="component" value="Unassembled WGS sequence"/>
</dbReference>
<accession>A0A427BT20</accession>
<dbReference type="PROSITE" id="PS51257">
    <property type="entry name" value="PROKAR_LIPOPROTEIN"/>
    <property type="match status" value="1"/>
</dbReference>